<feature type="region of interest" description="Disordered" evidence="1">
    <location>
        <begin position="38"/>
        <end position="61"/>
    </location>
</feature>
<dbReference type="EMBL" id="LNIX01000001">
    <property type="protein sequence ID" value="OXA61409.1"/>
    <property type="molecule type" value="Genomic_DNA"/>
</dbReference>
<evidence type="ECO:0000313" key="4">
    <source>
        <dbReference type="EMBL" id="OXA61409.1"/>
    </source>
</evidence>
<gene>
    <name evidence="4" type="ORF">Fcan01_01229</name>
</gene>
<accession>A0A226EV53</accession>
<organism evidence="4 5">
    <name type="scientific">Folsomia candida</name>
    <name type="common">Springtail</name>
    <dbReference type="NCBI Taxonomy" id="158441"/>
    <lineage>
        <taxon>Eukaryota</taxon>
        <taxon>Metazoa</taxon>
        <taxon>Ecdysozoa</taxon>
        <taxon>Arthropoda</taxon>
        <taxon>Hexapoda</taxon>
        <taxon>Collembola</taxon>
        <taxon>Entomobryomorpha</taxon>
        <taxon>Isotomoidea</taxon>
        <taxon>Isotomidae</taxon>
        <taxon>Proisotominae</taxon>
        <taxon>Folsomia</taxon>
    </lineage>
</organism>
<feature type="signal peptide" evidence="3">
    <location>
        <begin position="1"/>
        <end position="21"/>
    </location>
</feature>
<evidence type="ECO:0000256" key="1">
    <source>
        <dbReference type="SAM" id="MobiDB-lite"/>
    </source>
</evidence>
<keyword evidence="2" id="KW-0472">Membrane</keyword>
<evidence type="ECO:0000313" key="5">
    <source>
        <dbReference type="Proteomes" id="UP000198287"/>
    </source>
</evidence>
<dbReference type="AlphaFoldDB" id="A0A226EV53"/>
<name>A0A226EV53_FOLCA</name>
<feature type="compositionally biased region" description="Basic and acidic residues" evidence="1">
    <location>
        <begin position="38"/>
        <end position="47"/>
    </location>
</feature>
<feature type="chain" id="PRO_5012172122" evidence="3">
    <location>
        <begin position="22"/>
        <end position="297"/>
    </location>
</feature>
<evidence type="ECO:0000256" key="2">
    <source>
        <dbReference type="SAM" id="Phobius"/>
    </source>
</evidence>
<keyword evidence="5" id="KW-1185">Reference proteome</keyword>
<reference evidence="4 5" key="1">
    <citation type="submission" date="2015-12" db="EMBL/GenBank/DDBJ databases">
        <title>The genome of Folsomia candida.</title>
        <authorList>
            <person name="Faddeeva A."/>
            <person name="Derks M.F."/>
            <person name="Anvar Y."/>
            <person name="Smit S."/>
            <person name="Van Straalen N."/>
            <person name="Roelofs D."/>
        </authorList>
    </citation>
    <scope>NUCLEOTIDE SEQUENCE [LARGE SCALE GENOMIC DNA]</scope>
    <source>
        <strain evidence="4 5">VU population</strain>
        <tissue evidence="4">Whole body</tissue>
    </source>
</reference>
<keyword evidence="3" id="KW-0732">Signal</keyword>
<protein>
    <submittedName>
        <fullName evidence="4">Uncharacterized protein</fullName>
    </submittedName>
</protein>
<keyword evidence="2" id="KW-0812">Transmembrane</keyword>
<feature type="transmembrane region" description="Helical" evidence="2">
    <location>
        <begin position="172"/>
        <end position="191"/>
    </location>
</feature>
<sequence length="297" mass="32973">MSKLLLMFALVILTIFDSVSSSDSRFDQFHSELIKNHEKLQKSKQDSSTHNNPLPAVRPLTSDVNRNIHPVNEGAALQGNSAGFGAKQIQREIEEINQRLKEAGKAATENLRDAVSSLAQNWKIALNTSDLKTIGADATKHLADAMSKIKVRLDIYTEIEIGKNLAQAVRDVAIAGGIAASVLFVAIVISVRSKSCRNLGSSCKRKKSNDVESSEDQKQTGQEGRDTGPEVKAEFSAQPLLGNVPIQSVMDKPVYMNLRHEERKHRNKKRVPTLADFGGHYQNVREYWEHYEKSGKK</sequence>
<comment type="caution">
    <text evidence="4">The sequence shown here is derived from an EMBL/GenBank/DDBJ whole genome shotgun (WGS) entry which is preliminary data.</text>
</comment>
<feature type="region of interest" description="Disordered" evidence="1">
    <location>
        <begin position="199"/>
        <end position="230"/>
    </location>
</feature>
<keyword evidence="2" id="KW-1133">Transmembrane helix</keyword>
<evidence type="ECO:0000256" key="3">
    <source>
        <dbReference type="SAM" id="SignalP"/>
    </source>
</evidence>
<dbReference type="Proteomes" id="UP000198287">
    <property type="component" value="Unassembled WGS sequence"/>
</dbReference>
<feature type="compositionally biased region" description="Basic and acidic residues" evidence="1">
    <location>
        <begin position="215"/>
        <end position="230"/>
    </location>
</feature>
<proteinExistence type="predicted"/>